<gene>
    <name evidence="1" type="ORF">HMPREF0576_0997</name>
</gene>
<dbReference type="EMBL" id="AEPZ01000007">
    <property type="protein sequence ID" value="EFU82069.1"/>
    <property type="molecule type" value="Genomic_DNA"/>
</dbReference>
<dbReference type="Proteomes" id="UP000003343">
    <property type="component" value="Unassembled WGS sequence"/>
</dbReference>
<organism evidence="1 2">
    <name type="scientific">Mobiluncus holmesii ATCC 35242</name>
    <dbReference type="NCBI Taxonomy" id="887899"/>
    <lineage>
        <taxon>Bacteria</taxon>
        <taxon>Bacillati</taxon>
        <taxon>Actinomycetota</taxon>
        <taxon>Actinomycetes</taxon>
        <taxon>Actinomycetales</taxon>
        <taxon>Actinomycetaceae</taxon>
        <taxon>Mobiluncus</taxon>
    </lineage>
</organism>
<dbReference type="AlphaFoldDB" id="E6M414"/>
<evidence type="ECO:0000313" key="1">
    <source>
        <dbReference type="EMBL" id="EFU82069.1"/>
    </source>
</evidence>
<evidence type="ECO:0000313" key="2">
    <source>
        <dbReference type="Proteomes" id="UP000003343"/>
    </source>
</evidence>
<accession>E6M414</accession>
<comment type="caution">
    <text evidence="1">The sequence shown here is derived from an EMBL/GenBank/DDBJ whole genome shotgun (WGS) entry which is preliminary data.</text>
</comment>
<sequence>MPARGIEDSERDTIFAENHGIPYVPLAQTLSELSQVLFRLSRWENLGYA</sequence>
<keyword evidence="2" id="KW-1185">Reference proteome</keyword>
<protein>
    <submittedName>
        <fullName evidence="1">Uncharacterized protein</fullName>
    </submittedName>
</protein>
<reference evidence="1 2" key="1">
    <citation type="submission" date="2010-12" db="EMBL/GenBank/DDBJ databases">
        <authorList>
            <person name="Muzny D."/>
            <person name="Qin X."/>
            <person name="Deng J."/>
            <person name="Jiang H."/>
            <person name="Liu Y."/>
            <person name="Qu J."/>
            <person name="Song X.-Z."/>
            <person name="Zhang L."/>
            <person name="Thornton R."/>
            <person name="Coyle M."/>
            <person name="Francisco L."/>
            <person name="Jackson L."/>
            <person name="Javaid M."/>
            <person name="Korchina V."/>
            <person name="Kovar C."/>
            <person name="Mata R."/>
            <person name="Mathew T."/>
            <person name="Ngo R."/>
            <person name="Nguyen L."/>
            <person name="Nguyen N."/>
            <person name="Okwuonu G."/>
            <person name="Ongeri F."/>
            <person name="Pham C."/>
            <person name="Simmons D."/>
            <person name="Wilczek-Boney K."/>
            <person name="Hale W."/>
            <person name="Jakkamsetti A."/>
            <person name="Pham P."/>
            <person name="Ruth R."/>
            <person name="San Lucas F."/>
            <person name="Warren J."/>
            <person name="Zhang J."/>
            <person name="Zhao Z."/>
            <person name="Zhou C."/>
            <person name="Zhu D."/>
            <person name="Lee S."/>
            <person name="Bess C."/>
            <person name="Blankenburg K."/>
            <person name="Forbes L."/>
            <person name="Fu Q."/>
            <person name="Gubbala S."/>
            <person name="Hirani K."/>
            <person name="Jayaseelan J.C."/>
            <person name="Lara F."/>
            <person name="Munidasa M."/>
            <person name="Palculict T."/>
            <person name="Patil S."/>
            <person name="Pu L.-L."/>
            <person name="Saada N."/>
            <person name="Tang L."/>
            <person name="Weissenberger G."/>
            <person name="Zhu Y."/>
            <person name="Hemphill L."/>
            <person name="Shang Y."/>
            <person name="Youmans B."/>
            <person name="Ayvaz T."/>
            <person name="Ross M."/>
            <person name="Santibanez J."/>
            <person name="Aqrawi P."/>
            <person name="Gross S."/>
            <person name="Joshi V."/>
            <person name="Fowler G."/>
            <person name="Nazareth L."/>
            <person name="Reid J."/>
            <person name="Worley K."/>
            <person name="Petrosino J."/>
            <person name="Highlander S."/>
            <person name="Gibbs R."/>
        </authorList>
    </citation>
    <scope>NUCLEOTIDE SEQUENCE [LARGE SCALE GENOMIC DNA]</scope>
    <source>
        <strain evidence="1 2">ATCC 35242</strain>
    </source>
</reference>
<dbReference type="HOGENOM" id="CLU_3137756_0_0_11"/>
<name>E6M414_9ACTO</name>
<proteinExistence type="predicted"/>